<accession>A0ACD4CY30</accession>
<dbReference type="Proteomes" id="UP001061991">
    <property type="component" value="Plasmid p_unnamed1"/>
</dbReference>
<keyword evidence="1" id="KW-0456">Lyase</keyword>
<evidence type="ECO:0000313" key="2">
    <source>
        <dbReference type="Proteomes" id="UP001061991"/>
    </source>
</evidence>
<sequence>MNSGSKMQASMLQHRDQMTSWYEASARTRVRLLLDPETLHEFVGPQMREISPHLRVFDLPEQFDDGIIVGRGELGGSPVFVAAQEGRFMGGAIGEVHGAKLTGLLRAARDIKSVPVLILFDTGGVRLQEANAGEVAVAEIMRAIIEARTAGTKIIGLIGGRAGCYGGGGLIAGCCSALAVSEQGRIAVSGPEVIETNRGVEEFDSRDRALVWRTMGGKHRRLLGGADVFTEDTVEDFRNTAMQLLRSVADFSLATLINEQARLEQRLERFGSCLDAVDVWSAEAVPQPDTVPGLAPDEFKKLVDKAGRINHDAR</sequence>
<geneLocation type="plasmid" evidence="1 2">
    <name>p_unnamed1</name>
</geneLocation>
<organism evidence="1 2">
    <name type="scientific">Phyllobacterium zundukense</name>
    <dbReference type="NCBI Taxonomy" id="1867719"/>
    <lineage>
        <taxon>Bacteria</taxon>
        <taxon>Pseudomonadati</taxon>
        <taxon>Pseudomonadota</taxon>
        <taxon>Alphaproteobacteria</taxon>
        <taxon>Hyphomicrobiales</taxon>
        <taxon>Phyllobacteriaceae</taxon>
        <taxon>Phyllobacterium</taxon>
    </lineage>
</organism>
<reference evidence="1" key="1">
    <citation type="submission" date="2022-09" db="EMBL/GenBank/DDBJ databases">
        <title>Interaction between co-microsymbionts with complementary sets of symbiotic genes in legume-rhizobium systems.</title>
        <authorList>
            <person name="Safronova V."/>
            <person name="Sazanova A."/>
            <person name="Afonin A."/>
            <person name="Chirak E."/>
        </authorList>
    </citation>
    <scope>NUCLEOTIDE SEQUENCE</scope>
    <source>
        <strain evidence="1">A18/3m</strain>
    </source>
</reference>
<gene>
    <name evidence="1" type="ORF">N8E88_10645</name>
</gene>
<keyword evidence="1" id="KW-0614">Plasmid</keyword>
<dbReference type="EC" id="4.1.1.88" evidence="1"/>
<protein>
    <submittedName>
        <fullName evidence="1">Biotin-independent malonate decarboxylase subunit beta</fullName>
        <ecNumber evidence="1">4.1.1.88</ecNumber>
    </submittedName>
</protein>
<name>A0ACD4CY30_9HYPH</name>
<dbReference type="EMBL" id="CP104972">
    <property type="protein sequence ID" value="UXN58479.1"/>
    <property type="molecule type" value="Genomic_DNA"/>
</dbReference>
<keyword evidence="2" id="KW-1185">Reference proteome</keyword>
<evidence type="ECO:0000313" key="1">
    <source>
        <dbReference type="EMBL" id="UXN58479.1"/>
    </source>
</evidence>
<proteinExistence type="predicted"/>